<comment type="caution">
    <text evidence="19">The sequence shown here is derived from an EMBL/GenBank/DDBJ whole genome shotgun (WGS) entry which is preliminary data.</text>
</comment>
<dbReference type="GO" id="GO:0042542">
    <property type="term" value="P:response to hydrogen peroxide"/>
    <property type="evidence" value="ECO:0007669"/>
    <property type="project" value="TreeGrafter"/>
</dbReference>
<dbReference type="PANTHER" id="PTHR11465">
    <property type="entry name" value="CATALASE"/>
    <property type="match status" value="1"/>
</dbReference>
<dbReference type="PROSITE" id="PS00438">
    <property type="entry name" value="CATALASE_2"/>
    <property type="match status" value="1"/>
</dbReference>
<dbReference type="SUPFAM" id="SSF56634">
    <property type="entry name" value="Heme-dependent catalase-like"/>
    <property type="match status" value="1"/>
</dbReference>
<dbReference type="EC" id="1.11.1.6" evidence="5 16"/>
<dbReference type="AlphaFoldDB" id="A0A6N6VLV7"/>
<dbReference type="InterPro" id="IPR024711">
    <property type="entry name" value="Catalase_clade1/3"/>
</dbReference>
<dbReference type="PANTHER" id="PTHR11465:SF61">
    <property type="entry name" value="CATALASE"/>
    <property type="match status" value="1"/>
</dbReference>
<dbReference type="InterPro" id="IPR018028">
    <property type="entry name" value="Catalase"/>
</dbReference>
<keyword evidence="9" id="KW-0574">Periplasm</keyword>
<evidence type="ECO:0000256" key="2">
    <source>
        <dbReference type="ARBA" id="ARBA00002974"/>
    </source>
</evidence>
<dbReference type="InterPro" id="IPR040333">
    <property type="entry name" value="Catalase_3"/>
</dbReference>
<dbReference type="PROSITE" id="PS51402">
    <property type="entry name" value="CATALASE_3"/>
    <property type="match status" value="1"/>
</dbReference>
<evidence type="ECO:0000256" key="7">
    <source>
        <dbReference type="ARBA" id="ARBA00022617"/>
    </source>
</evidence>
<dbReference type="PRINTS" id="PR00067">
    <property type="entry name" value="CATALASE"/>
</dbReference>
<dbReference type="SMART" id="SM01060">
    <property type="entry name" value="Catalase"/>
    <property type="match status" value="1"/>
</dbReference>
<evidence type="ECO:0000256" key="10">
    <source>
        <dbReference type="ARBA" id="ARBA00023002"/>
    </source>
</evidence>
<dbReference type="GO" id="GO:0042744">
    <property type="term" value="P:hydrogen peroxide catabolic process"/>
    <property type="evidence" value="ECO:0007669"/>
    <property type="project" value="UniProtKB-KW"/>
</dbReference>
<keyword evidence="10 16" id="KW-0560">Oxidoreductase</keyword>
<keyword evidence="6 16" id="KW-0575">Peroxidase</keyword>
<keyword evidence="12 16" id="KW-0376">Hydrogen peroxide</keyword>
<keyword evidence="8 15" id="KW-0479">Metal-binding</keyword>
<feature type="active site" evidence="14">
    <location>
        <position position="64"/>
    </location>
</feature>
<dbReference type="InterPro" id="IPR020835">
    <property type="entry name" value="Catalase_sf"/>
</dbReference>
<feature type="domain" description="Catalase core" evidence="18">
    <location>
        <begin position="17"/>
        <end position="401"/>
    </location>
</feature>
<organism evidence="19 20">
    <name type="scientific">Parvibaculum sedimenti</name>
    <dbReference type="NCBI Taxonomy" id="2608632"/>
    <lineage>
        <taxon>Bacteria</taxon>
        <taxon>Pseudomonadati</taxon>
        <taxon>Pseudomonadota</taxon>
        <taxon>Alphaproteobacteria</taxon>
        <taxon>Hyphomicrobiales</taxon>
        <taxon>Parvibaculaceae</taxon>
        <taxon>Parvibaculum</taxon>
    </lineage>
</organism>
<evidence type="ECO:0000256" key="14">
    <source>
        <dbReference type="PIRSR" id="PIRSR038928-1"/>
    </source>
</evidence>
<evidence type="ECO:0000256" key="13">
    <source>
        <dbReference type="ARBA" id="ARBA00049254"/>
    </source>
</evidence>
<keyword evidence="11 15" id="KW-0408">Iron</keyword>
<comment type="cofactor">
    <cofactor evidence="1 15">
        <name>heme</name>
        <dbReference type="ChEBI" id="CHEBI:30413"/>
    </cofactor>
</comment>
<dbReference type="PROSITE" id="PS00437">
    <property type="entry name" value="CATALASE_1"/>
    <property type="match status" value="1"/>
</dbReference>
<evidence type="ECO:0000256" key="11">
    <source>
        <dbReference type="ARBA" id="ARBA00023004"/>
    </source>
</evidence>
<evidence type="ECO:0000313" key="20">
    <source>
        <dbReference type="Proteomes" id="UP000468901"/>
    </source>
</evidence>
<dbReference type="GO" id="GO:0042597">
    <property type="term" value="C:periplasmic space"/>
    <property type="evidence" value="ECO:0007669"/>
    <property type="project" value="UniProtKB-SubCell"/>
</dbReference>
<feature type="region of interest" description="Disordered" evidence="17">
    <location>
        <begin position="1"/>
        <end position="31"/>
    </location>
</feature>
<evidence type="ECO:0000256" key="5">
    <source>
        <dbReference type="ARBA" id="ARBA00012314"/>
    </source>
</evidence>
<protein>
    <recommendedName>
        <fullName evidence="5 16">Catalase</fullName>
        <ecNumber evidence="5 16">1.11.1.6</ecNumber>
    </recommendedName>
</protein>
<keyword evidence="7 15" id="KW-0349">Heme</keyword>
<dbReference type="Gene3D" id="2.40.180.10">
    <property type="entry name" value="Catalase core domain"/>
    <property type="match status" value="1"/>
</dbReference>
<dbReference type="Pfam" id="PF06628">
    <property type="entry name" value="Catalase-rel"/>
    <property type="match status" value="1"/>
</dbReference>
<evidence type="ECO:0000256" key="3">
    <source>
        <dbReference type="ARBA" id="ARBA00004418"/>
    </source>
</evidence>
<dbReference type="GO" id="GO:0020037">
    <property type="term" value="F:heme binding"/>
    <property type="evidence" value="ECO:0007669"/>
    <property type="project" value="InterPro"/>
</dbReference>
<evidence type="ECO:0000256" key="17">
    <source>
        <dbReference type="SAM" id="MobiDB-lite"/>
    </source>
</evidence>
<evidence type="ECO:0000256" key="15">
    <source>
        <dbReference type="PIRSR" id="PIRSR038928-2"/>
    </source>
</evidence>
<evidence type="ECO:0000256" key="6">
    <source>
        <dbReference type="ARBA" id="ARBA00022559"/>
    </source>
</evidence>
<dbReference type="CDD" id="cd08156">
    <property type="entry name" value="catalase_clade_3"/>
    <property type="match status" value="1"/>
</dbReference>
<evidence type="ECO:0000256" key="16">
    <source>
        <dbReference type="RuleBase" id="RU000498"/>
    </source>
</evidence>
<evidence type="ECO:0000259" key="18">
    <source>
        <dbReference type="SMART" id="SM01060"/>
    </source>
</evidence>
<comment type="catalytic activity">
    <reaction evidence="13 16">
        <text>2 H2O2 = O2 + 2 H2O</text>
        <dbReference type="Rhea" id="RHEA:20309"/>
        <dbReference type="ChEBI" id="CHEBI:15377"/>
        <dbReference type="ChEBI" id="CHEBI:15379"/>
        <dbReference type="ChEBI" id="CHEBI:16240"/>
        <dbReference type="EC" id="1.11.1.6"/>
    </reaction>
</comment>
<dbReference type="InterPro" id="IPR024708">
    <property type="entry name" value="Catalase_AS"/>
</dbReference>
<dbReference type="Proteomes" id="UP000468901">
    <property type="component" value="Unassembled WGS sequence"/>
</dbReference>
<dbReference type="InterPro" id="IPR002226">
    <property type="entry name" value="Catalase_haem_BS"/>
</dbReference>
<dbReference type="InterPro" id="IPR011614">
    <property type="entry name" value="Catalase_core"/>
</dbReference>
<comment type="similarity">
    <text evidence="4 16">Belongs to the catalase family.</text>
</comment>
<evidence type="ECO:0000256" key="1">
    <source>
        <dbReference type="ARBA" id="ARBA00001971"/>
    </source>
</evidence>
<sequence length="489" mass="55163">MSDQKKSDPTGKPVRLTTAAGIPVPDNQNALTAGPRGPLLVQDWQLFEKHAHFNRERIPERVVHAKGAAAFGVFRVNNDITKYTKAKLFEHNGKETPVFLRMSTVAGERGAADAERDVRGFAVKFYTEEGNWDLVGNNTPVFFVRDPYKFSDFIHTQKRDPRTNMRNPTAMWDFWSLSPESLHQVTILFSDRGIPKTLRHMHGFGSHTYSFINAKNERHWVKLHFKSMQGIENLTDAESTKLIGEDRESHQRDLYESIERGDFPRWRVMVQVMTEEQAGKTPYNPFDLTKVWPHKDFPLIEAGVLTLNKNPENYHAEVEQSTFSPATVVPGIGHSPDKMLQFRIFSYADAHRHRVGTNADALPVNRPRCPVHTYHRDGAMRFDGNGGGSVNYEPNSFGGPKEDPSVKEPPLKIEGDADRYDHRDGNNDYSQAGDLFRLMSEGQKAALMDSIAGAMKTVPEEIQRRQIGHFSKADPAYGAGVAARLGLKP</sequence>
<dbReference type="FunFam" id="2.40.180.10:FF:000001">
    <property type="entry name" value="Catalase"/>
    <property type="match status" value="1"/>
</dbReference>
<evidence type="ECO:0000256" key="9">
    <source>
        <dbReference type="ARBA" id="ARBA00022764"/>
    </source>
</evidence>
<accession>A0A6N6VLV7</accession>
<dbReference type="Pfam" id="PF00199">
    <property type="entry name" value="Catalase"/>
    <property type="match status" value="1"/>
</dbReference>
<keyword evidence="20" id="KW-1185">Reference proteome</keyword>
<dbReference type="GO" id="GO:0004096">
    <property type="term" value="F:catalase activity"/>
    <property type="evidence" value="ECO:0007669"/>
    <property type="project" value="UniProtKB-EC"/>
</dbReference>
<comment type="function">
    <text evidence="2">Decomposes hydrogen peroxide into water and oxygen; serves to protect cells from the toxic effects of hydrogen peroxide.</text>
</comment>
<dbReference type="GO" id="GO:0046872">
    <property type="term" value="F:metal ion binding"/>
    <property type="evidence" value="ECO:0007669"/>
    <property type="project" value="UniProtKB-KW"/>
</dbReference>
<evidence type="ECO:0000256" key="4">
    <source>
        <dbReference type="ARBA" id="ARBA00005329"/>
    </source>
</evidence>
<dbReference type="PIRSF" id="PIRSF038928">
    <property type="entry name" value="Catalase_clade1-3"/>
    <property type="match status" value="1"/>
</dbReference>
<comment type="subcellular location">
    <subcellularLocation>
        <location evidence="3">Periplasm</location>
    </subcellularLocation>
</comment>
<dbReference type="InterPro" id="IPR010582">
    <property type="entry name" value="Catalase_immune_responsive"/>
</dbReference>
<evidence type="ECO:0000256" key="12">
    <source>
        <dbReference type="ARBA" id="ARBA00023324"/>
    </source>
</evidence>
<feature type="active site" evidence="14">
    <location>
        <position position="137"/>
    </location>
</feature>
<reference evidence="19 20" key="1">
    <citation type="submission" date="2019-09" db="EMBL/GenBank/DDBJ databases">
        <title>Parvibaculum sedimenti sp. nov., isolated from sediment.</title>
        <authorList>
            <person name="Wang Y."/>
        </authorList>
    </citation>
    <scope>NUCLEOTIDE SEQUENCE [LARGE SCALE GENOMIC DNA]</scope>
    <source>
        <strain evidence="19 20">HXT-9</strain>
    </source>
</reference>
<gene>
    <name evidence="19" type="ORF">F2P47_00165</name>
</gene>
<proteinExistence type="inferred from homology"/>
<feature type="binding site" description="axial binding residue" evidence="15">
    <location>
        <position position="347"/>
    </location>
    <ligand>
        <name>heme</name>
        <dbReference type="ChEBI" id="CHEBI:30413"/>
    </ligand>
    <ligandPart>
        <name>Fe</name>
        <dbReference type="ChEBI" id="CHEBI:18248"/>
    </ligandPart>
</feature>
<evidence type="ECO:0000313" key="19">
    <source>
        <dbReference type="EMBL" id="KAB7742589.1"/>
    </source>
</evidence>
<dbReference type="GO" id="GO:0005737">
    <property type="term" value="C:cytoplasm"/>
    <property type="evidence" value="ECO:0007669"/>
    <property type="project" value="TreeGrafter"/>
</dbReference>
<dbReference type="EMBL" id="WESC01000001">
    <property type="protein sequence ID" value="KAB7742589.1"/>
    <property type="molecule type" value="Genomic_DNA"/>
</dbReference>
<dbReference type="RefSeq" id="WP_152214141.1">
    <property type="nucleotide sequence ID" value="NZ_WESC01000001.1"/>
</dbReference>
<evidence type="ECO:0000256" key="8">
    <source>
        <dbReference type="ARBA" id="ARBA00022723"/>
    </source>
</evidence>
<name>A0A6N6VLV7_9HYPH</name>